<dbReference type="Gene3D" id="3.40.50.720">
    <property type="entry name" value="NAD(P)-binding Rossmann-like Domain"/>
    <property type="match status" value="1"/>
</dbReference>
<sequence length="252" mass="26359">MNLDYQLDGRVVIVTGGGSGMGRDASLALARAGARVVIGNRSAEAGLAVVEEIIAAGGQAAFRVTDVANPADCEALVALAMQCFGRVDGAFNNAGLQRAFNDVHETPVEDFSEVIDINLKGVLYMMKYEIAAMLQSGGGAIVNNASIFGLKAMPHTAYYVAAKHGIVGATRAAALDYATRGIRINAVCPGPIKTPSYDRVTGGDEHMYDDGVPMRRIGRPEEVSAALLWLLSDQSSYVTGTSISVDGGMSAE</sequence>
<proteinExistence type="inferred from homology"/>
<protein>
    <submittedName>
        <fullName evidence="3">NAD(P)-dependent dehydrogenase, short-chain alcohol dehydrogenase family</fullName>
    </submittedName>
</protein>
<dbReference type="Pfam" id="PF13561">
    <property type="entry name" value="adh_short_C2"/>
    <property type="match status" value="1"/>
</dbReference>
<evidence type="ECO:0000256" key="1">
    <source>
        <dbReference type="ARBA" id="ARBA00006484"/>
    </source>
</evidence>
<evidence type="ECO:0000313" key="4">
    <source>
        <dbReference type="Proteomes" id="UP000242930"/>
    </source>
</evidence>
<dbReference type="NCBIfam" id="NF005559">
    <property type="entry name" value="PRK07231.1"/>
    <property type="match status" value="1"/>
</dbReference>
<dbReference type="CDD" id="cd05233">
    <property type="entry name" value="SDR_c"/>
    <property type="match status" value="1"/>
</dbReference>
<keyword evidence="2" id="KW-0560">Oxidoreductase</keyword>
<keyword evidence="4" id="KW-1185">Reference proteome</keyword>
<dbReference type="EMBL" id="FNZE01000010">
    <property type="protein sequence ID" value="SEJ51394.1"/>
    <property type="molecule type" value="Genomic_DNA"/>
</dbReference>
<dbReference type="PANTHER" id="PTHR24321">
    <property type="entry name" value="DEHYDROGENASES, SHORT CHAIN"/>
    <property type="match status" value="1"/>
</dbReference>
<evidence type="ECO:0000256" key="2">
    <source>
        <dbReference type="ARBA" id="ARBA00023002"/>
    </source>
</evidence>
<dbReference type="Proteomes" id="UP000242930">
    <property type="component" value="Unassembled WGS sequence"/>
</dbReference>
<accession>A0A1H6ZGX9</accession>
<gene>
    <name evidence="3" type="ORF">SAMN05216201_11016</name>
</gene>
<dbReference type="PRINTS" id="PR00081">
    <property type="entry name" value="GDHRDH"/>
</dbReference>
<dbReference type="FunFam" id="3.40.50.720:FF:000084">
    <property type="entry name" value="Short-chain dehydrogenase reductase"/>
    <property type="match status" value="1"/>
</dbReference>
<dbReference type="InterPro" id="IPR036291">
    <property type="entry name" value="NAD(P)-bd_dom_sf"/>
</dbReference>
<dbReference type="PANTHER" id="PTHR24321:SF8">
    <property type="entry name" value="ESTRADIOL 17-BETA-DEHYDROGENASE 8-RELATED"/>
    <property type="match status" value="1"/>
</dbReference>
<comment type="similarity">
    <text evidence="1">Belongs to the short-chain dehydrogenases/reductases (SDR) family.</text>
</comment>
<dbReference type="SUPFAM" id="SSF51735">
    <property type="entry name" value="NAD(P)-binding Rossmann-fold domains"/>
    <property type="match status" value="1"/>
</dbReference>
<dbReference type="STRING" id="915471.SAMN05216201_11016"/>
<dbReference type="GO" id="GO:0016491">
    <property type="term" value="F:oxidoreductase activity"/>
    <property type="evidence" value="ECO:0007669"/>
    <property type="project" value="UniProtKB-KW"/>
</dbReference>
<dbReference type="InterPro" id="IPR002347">
    <property type="entry name" value="SDR_fam"/>
</dbReference>
<evidence type="ECO:0000313" key="3">
    <source>
        <dbReference type="EMBL" id="SEJ51394.1"/>
    </source>
</evidence>
<organism evidence="3 4">
    <name type="scientific">Pseudomonas linyingensis</name>
    <dbReference type="NCBI Taxonomy" id="915471"/>
    <lineage>
        <taxon>Bacteria</taxon>
        <taxon>Pseudomonadati</taxon>
        <taxon>Pseudomonadota</taxon>
        <taxon>Gammaproteobacteria</taxon>
        <taxon>Pseudomonadales</taxon>
        <taxon>Pseudomonadaceae</taxon>
        <taxon>Pseudomonas</taxon>
    </lineage>
</organism>
<dbReference type="PRINTS" id="PR00080">
    <property type="entry name" value="SDRFAMILY"/>
</dbReference>
<reference evidence="4" key="1">
    <citation type="submission" date="2016-10" db="EMBL/GenBank/DDBJ databases">
        <authorList>
            <person name="Varghese N."/>
            <person name="Submissions S."/>
        </authorList>
    </citation>
    <scope>NUCLEOTIDE SEQUENCE [LARGE SCALE GENOMIC DNA]</scope>
    <source>
        <strain evidence="4">LMG 25967</strain>
    </source>
</reference>
<name>A0A1H6ZGX9_9PSED</name>
<dbReference type="RefSeq" id="WP_090311614.1">
    <property type="nucleotide sequence ID" value="NZ_FNZE01000010.1"/>
</dbReference>
<dbReference type="AlphaFoldDB" id="A0A1H6ZGX9"/>
<dbReference type="OrthoDB" id="7064009at2"/>